<proteinExistence type="predicted"/>
<sequence>MIEILDRCRNGRLPYAKVKKQIFPALYYQDGKRLTLAAADREAITEWMGEYLVSGSAPFPLSGEIPAANYKFVIDYNTDVELVDNRDLKDPDEMAKYNHETNAVRNKEKGKNRVAARASKTLPDGDFTRDDLKALGYGPKAISNLLRDGLMIDTKRRTPERKFIYRKNFK</sequence>
<comment type="caution">
    <text evidence="1">The sequence shown here is derived from an EMBL/GenBank/DDBJ whole genome shotgun (WGS) entry which is preliminary data.</text>
</comment>
<dbReference type="RefSeq" id="WP_116722020.1">
    <property type="nucleotide sequence ID" value="NZ_CP011524.1"/>
</dbReference>
<protein>
    <submittedName>
        <fullName evidence="1">Uncharacterized protein</fullName>
    </submittedName>
</protein>
<evidence type="ECO:0000313" key="2">
    <source>
        <dbReference type="Proteomes" id="UP000245778"/>
    </source>
</evidence>
<dbReference type="GeneID" id="93228961"/>
<dbReference type="OrthoDB" id="2082966at2"/>
<accession>A0A2U1CCH7</accession>
<organism evidence="1 2">
    <name type="scientific">Intestinimonas butyriciproducens</name>
    <dbReference type="NCBI Taxonomy" id="1297617"/>
    <lineage>
        <taxon>Bacteria</taxon>
        <taxon>Bacillati</taxon>
        <taxon>Bacillota</taxon>
        <taxon>Clostridia</taxon>
        <taxon>Eubacteriales</taxon>
        <taxon>Intestinimonas</taxon>
    </lineage>
</organism>
<name>A0A2U1CCH7_9FIRM</name>
<evidence type="ECO:0000313" key="1">
    <source>
        <dbReference type="EMBL" id="PVY58618.1"/>
    </source>
</evidence>
<dbReference type="AlphaFoldDB" id="A0A2U1CCH7"/>
<reference evidence="1 2" key="1">
    <citation type="submission" date="2018-04" db="EMBL/GenBank/DDBJ databases">
        <title>Genomic Encyclopedia of Type Strains, Phase IV (KMG-IV): sequencing the most valuable type-strain genomes for metagenomic binning, comparative biology and taxonomic classification.</title>
        <authorList>
            <person name="Goeker M."/>
        </authorList>
    </citation>
    <scope>NUCLEOTIDE SEQUENCE [LARGE SCALE GENOMIC DNA]</scope>
    <source>
        <strain evidence="1 2">DSM 26588</strain>
    </source>
</reference>
<dbReference type="EMBL" id="QEKK01000004">
    <property type="protein sequence ID" value="PVY58618.1"/>
    <property type="molecule type" value="Genomic_DNA"/>
</dbReference>
<gene>
    <name evidence="1" type="ORF">C7373_104216</name>
</gene>
<dbReference type="Proteomes" id="UP000245778">
    <property type="component" value="Unassembled WGS sequence"/>
</dbReference>